<dbReference type="InterPro" id="IPR000835">
    <property type="entry name" value="HTH_MarR-typ"/>
</dbReference>
<evidence type="ECO:0000313" key="5">
    <source>
        <dbReference type="EMBL" id="MBR0599018.1"/>
    </source>
</evidence>
<sequence>MIQLHSPILREIGALSRTIHAISDVKLKEHHLQKGQFIFLTRICENPGISLIQLSILLKVDKTTTTKAIQKLIGKGYAMKENHETDKRVYSLSPTEKGLEIYNAVIEEENKNIQICFQDFTEKERVLVYELVKKMRENIDTSWCELKKY</sequence>
<dbReference type="PRINTS" id="PR00598">
    <property type="entry name" value="HTHMARR"/>
</dbReference>
<keyword evidence="6" id="KW-1185">Reference proteome</keyword>
<dbReference type="GO" id="GO:0003700">
    <property type="term" value="F:DNA-binding transcription factor activity"/>
    <property type="evidence" value="ECO:0007669"/>
    <property type="project" value="InterPro"/>
</dbReference>
<evidence type="ECO:0000313" key="6">
    <source>
        <dbReference type="Proteomes" id="UP000675664"/>
    </source>
</evidence>
<evidence type="ECO:0000256" key="3">
    <source>
        <dbReference type="ARBA" id="ARBA00023163"/>
    </source>
</evidence>
<dbReference type="PROSITE" id="PS50995">
    <property type="entry name" value="HTH_MARR_2"/>
    <property type="match status" value="1"/>
</dbReference>
<dbReference type="PANTHER" id="PTHR42756">
    <property type="entry name" value="TRANSCRIPTIONAL REGULATOR, MARR"/>
    <property type="match status" value="1"/>
</dbReference>
<feature type="domain" description="HTH marR-type" evidence="4">
    <location>
        <begin position="5"/>
        <end position="137"/>
    </location>
</feature>
<protein>
    <submittedName>
        <fullName evidence="5">MarR family transcriptional regulator</fullName>
    </submittedName>
</protein>
<dbReference type="PANTHER" id="PTHR42756:SF2">
    <property type="entry name" value="MARR FAMILY REGULATORY PROTEIN"/>
    <property type="match status" value="1"/>
</dbReference>
<reference evidence="5" key="2">
    <citation type="submission" date="2021-04" db="EMBL/GenBank/DDBJ databases">
        <authorList>
            <person name="Liu J."/>
        </authorList>
    </citation>
    <scope>NUCLEOTIDE SEQUENCE</scope>
    <source>
        <strain evidence="5">BAD-6</strain>
    </source>
</reference>
<evidence type="ECO:0000256" key="2">
    <source>
        <dbReference type="ARBA" id="ARBA00023125"/>
    </source>
</evidence>
<comment type="caution">
    <text evidence="5">The sequence shown here is derived from an EMBL/GenBank/DDBJ whole genome shotgun (WGS) entry which is preliminary data.</text>
</comment>
<gene>
    <name evidence="5" type="ORF">KCX82_14105</name>
</gene>
<dbReference type="Proteomes" id="UP000675664">
    <property type="component" value="Unassembled WGS sequence"/>
</dbReference>
<dbReference type="SUPFAM" id="SSF46785">
    <property type="entry name" value="Winged helix' DNA-binding domain"/>
    <property type="match status" value="1"/>
</dbReference>
<dbReference type="Pfam" id="PF01047">
    <property type="entry name" value="MarR"/>
    <property type="match status" value="1"/>
</dbReference>
<evidence type="ECO:0000256" key="1">
    <source>
        <dbReference type="ARBA" id="ARBA00023015"/>
    </source>
</evidence>
<keyword evidence="3" id="KW-0804">Transcription</keyword>
<dbReference type="Gene3D" id="1.10.10.10">
    <property type="entry name" value="Winged helix-like DNA-binding domain superfamily/Winged helix DNA-binding domain"/>
    <property type="match status" value="1"/>
</dbReference>
<dbReference type="AlphaFoldDB" id="A0A8J8B1T0"/>
<dbReference type="InterPro" id="IPR036390">
    <property type="entry name" value="WH_DNA-bd_sf"/>
</dbReference>
<proteinExistence type="predicted"/>
<keyword evidence="2" id="KW-0238">DNA-binding</keyword>
<dbReference type="SMART" id="SM00347">
    <property type="entry name" value="HTH_MARR"/>
    <property type="match status" value="1"/>
</dbReference>
<dbReference type="EMBL" id="JAGSND010000010">
    <property type="protein sequence ID" value="MBR0599018.1"/>
    <property type="molecule type" value="Genomic_DNA"/>
</dbReference>
<name>A0A8J8B1T0_9FIRM</name>
<dbReference type="GO" id="GO:0003677">
    <property type="term" value="F:DNA binding"/>
    <property type="evidence" value="ECO:0007669"/>
    <property type="project" value="UniProtKB-KW"/>
</dbReference>
<dbReference type="InterPro" id="IPR036388">
    <property type="entry name" value="WH-like_DNA-bd_sf"/>
</dbReference>
<organism evidence="5 6">
    <name type="scientific">Sinanaerobacter chloroacetimidivorans</name>
    <dbReference type="NCBI Taxonomy" id="2818044"/>
    <lineage>
        <taxon>Bacteria</taxon>
        <taxon>Bacillati</taxon>
        <taxon>Bacillota</taxon>
        <taxon>Clostridia</taxon>
        <taxon>Peptostreptococcales</taxon>
        <taxon>Anaerovoracaceae</taxon>
        <taxon>Sinanaerobacter</taxon>
    </lineage>
</organism>
<evidence type="ECO:0000259" key="4">
    <source>
        <dbReference type="PROSITE" id="PS50995"/>
    </source>
</evidence>
<reference evidence="5" key="1">
    <citation type="submission" date="2021-04" db="EMBL/GenBank/DDBJ databases">
        <title>Sinoanaerobacter chloroacetimidivorans sp. nov., an obligate anaerobic bacterium isolated from anaerobic sludge.</title>
        <authorList>
            <person name="Bao Y."/>
        </authorList>
    </citation>
    <scope>NUCLEOTIDE SEQUENCE</scope>
    <source>
        <strain evidence="5">BAD-6</strain>
    </source>
</reference>
<keyword evidence="1" id="KW-0805">Transcription regulation</keyword>
<accession>A0A8J8B1T0</accession>
<dbReference type="RefSeq" id="WP_227019152.1">
    <property type="nucleotide sequence ID" value="NZ_JAGSND010000010.1"/>
</dbReference>